<dbReference type="GO" id="GO:0015187">
    <property type="term" value="F:glycine transmembrane transporter activity"/>
    <property type="evidence" value="ECO:0007669"/>
    <property type="project" value="UniProtKB-UniRule"/>
</dbReference>
<keyword evidence="8 10" id="KW-0472">Membrane</keyword>
<feature type="repeat" description="Solcar" evidence="11">
    <location>
        <begin position="238"/>
        <end position="322"/>
    </location>
</feature>
<evidence type="ECO:0000256" key="8">
    <source>
        <dbReference type="ARBA" id="ARBA00023136"/>
    </source>
</evidence>
<feature type="repeat" description="Solcar" evidence="11">
    <location>
        <begin position="132"/>
        <end position="216"/>
    </location>
</feature>
<keyword evidence="4 10" id="KW-0677">Repeat</keyword>
<evidence type="ECO:0000256" key="4">
    <source>
        <dbReference type="ARBA" id="ARBA00022737"/>
    </source>
</evidence>
<dbReference type="EMBL" id="JELW01000009">
    <property type="protein sequence ID" value="EXV01145.1"/>
    <property type="molecule type" value="Genomic_DNA"/>
</dbReference>
<evidence type="ECO:0000256" key="6">
    <source>
        <dbReference type="ARBA" id="ARBA00022989"/>
    </source>
</evidence>
<dbReference type="PANTHER" id="PTHR46181">
    <property type="entry name" value="MITOCHONDRIAL GLYCINE TRANSPORTER"/>
    <property type="match status" value="1"/>
</dbReference>
<evidence type="ECO:0000256" key="1">
    <source>
        <dbReference type="ARBA" id="ARBA00004141"/>
    </source>
</evidence>
<dbReference type="AlphaFoldDB" id="A0A014NFF7"/>
<dbReference type="Proteomes" id="UP000030151">
    <property type="component" value="Unassembled WGS sequence"/>
</dbReference>
<comment type="similarity">
    <text evidence="10">Belongs to the mitochondrial carrier (TC 2.A.29) family. SLC25A38 subfamily.</text>
</comment>
<proteinExistence type="inferred from homology"/>
<sequence length="368" mass="40352">MQGTGLLTYENNGIIGITWAAKTYKSTVAQHFVSGLGSGIASAVILQPLDLLKTRVQQSGTSSLSTCWQDIRHSPHVARSLWRGTVPSALRTGFGSALYFTSLNAIRQHVQQTNTLGRHHNNHNASSALPTLTIWANLASGAVARTFAGLVLMPLTVIKVRFESNLYSYTSVVSAAADIRRRDGFRGFFSGFGATAIRDAPYAGMYVLFYEVLKTQLGSIAASTIRVEGKQHKMTASMASTVNFASGILAGAACSVISNPFDAVKTRIQLQPRQYRNVWQAGYKMITEDGLRSLLDGLALRMSRKALSSALAWTVYEELIPNASYGGKTTQLSVYIYVYLMKYLQREEQREIKKTRNEAGSGRSIQFI</sequence>
<accession>A0A014NFF7</accession>
<keyword evidence="5 10" id="KW-0999">Mitochondrion inner membrane</keyword>
<name>A0A014NFF7_9HYPO</name>
<evidence type="ECO:0000313" key="13">
    <source>
        <dbReference type="Proteomes" id="UP000030151"/>
    </source>
</evidence>
<evidence type="ECO:0000256" key="2">
    <source>
        <dbReference type="ARBA" id="ARBA00022448"/>
    </source>
</evidence>
<dbReference type="OrthoDB" id="1924968at2759"/>
<dbReference type="Pfam" id="PF00153">
    <property type="entry name" value="Mito_carr"/>
    <property type="match status" value="3"/>
</dbReference>
<reference evidence="12 13" key="1">
    <citation type="submission" date="2014-02" db="EMBL/GenBank/DDBJ databases">
        <title>The genome sequence of the entomopathogenic fungus Metarhizium robertsii ARSEF 2575.</title>
        <authorList>
            <person name="Giuliano Garisto Donzelli B."/>
            <person name="Roe B.A."/>
            <person name="Macmil S.L."/>
            <person name="Krasnoff S.B."/>
            <person name="Gibson D.M."/>
        </authorList>
    </citation>
    <scope>NUCLEOTIDE SEQUENCE [LARGE SCALE GENOMIC DNA]</scope>
    <source>
        <strain evidence="12 13">ARSEF 2575</strain>
    </source>
</reference>
<evidence type="ECO:0000256" key="9">
    <source>
        <dbReference type="ARBA" id="ARBA00034060"/>
    </source>
</evidence>
<comment type="catalytic activity">
    <reaction evidence="9 10">
        <text>glycine(in) = glycine(out)</text>
        <dbReference type="Rhea" id="RHEA:70715"/>
        <dbReference type="ChEBI" id="CHEBI:57305"/>
    </reaction>
</comment>
<organism evidence="12 13">
    <name type="scientific">Metarhizium robertsii</name>
    <dbReference type="NCBI Taxonomy" id="568076"/>
    <lineage>
        <taxon>Eukaryota</taxon>
        <taxon>Fungi</taxon>
        <taxon>Dikarya</taxon>
        <taxon>Ascomycota</taxon>
        <taxon>Pezizomycotina</taxon>
        <taxon>Sordariomycetes</taxon>
        <taxon>Hypocreomycetidae</taxon>
        <taxon>Hypocreales</taxon>
        <taxon>Clavicipitaceae</taxon>
        <taxon>Metarhizium</taxon>
    </lineage>
</organism>
<dbReference type="GO" id="GO:0005743">
    <property type="term" value="C:mitochondrial inner membrane"/>
    <property type="evidence" value="ECO:0007669"/>
    <property type="project" value="UniProtKB-SubCell"/>
</dbReference>
<evidence type="ECO:0000256" key="3">
    <source>
        <dbReference type="ARBA" id="ARBA00022692"/>
    </source>
</evidence>
<comment type="subcellular location">
    <subcellularLocation>
        <location evidence="1">Membrane</location>
        <topology evidence="1">Multi-pass membrane protein</topology>
    </subcellularLocation>
    <subcellularLocation>
        <location evidence="10">Mitochondrion inner membrane</location>
        <topology evidence="10">Multi-pass membrane protein</topology>
    </subcellularLocation>
</comment>
<dbReference type="InterPro" id="IPR030847">
    <property type="entry name" value="Hem25/SLC25A38"/>
</dbReference>
<dbReference type="HAMAP" id="MF_03064">
    <property type="entry name" value="SLC25A38"/>
    <property type="match status" value="1"/>
</dbReference>
<comment type="caution">
    <text evidence="12">The sequence shown here is derived from an EMBL/GenBank/DDBJ whole genome shotgun (WGS) entry which is preliminary data.</text>
</comment>
<dbReference type="InterPro" id="IPR023395">
    <property type="entry name" value="MCP_dom_sf"/>
</dbReference>
<evidence type="ECO:0000256" key="11">
    <source>
        <dbReference type="PROSITE-ProRule" id="PRU00282"/>
    </source>
</evidence>
<evidence type="ECO:0000256" key="10">
    <source>
        <dbReference type="HAMAP-Rule" id="MF_03064"/>
    </source>
</evidence>
<evidence type="ECO:0000313" key="12">
    <source>
        <dbReference type="EMBL" id="EXV01145.1"/>
    </source>
</evidence>
<keyword evidence="3 10" id="KW-0812">Transmembrane</keyword>
<keyword evidence="2 10" id="KW-0813">Transport</keyword>
<evidence type="ECO:0000256" key="5">
    <source>
        <dbReference type="ARBA" id="ARBA00022792"/>
    </source>
</evidence>
<protein>
    <recommendedName>
        <fullName evidence="10">Mitochondrial glycine transporter</fullName>
    </recommendedName>
    <alternativeName>
        <fullName evidence="10">Solute carrier family 25 member 38 homolog</fullName>
    </alternativeName>
</protein>
<dbReference type="InterPro" id="IPR018108">
    <property type="entry name" value="MCP_transmembrane"/>
</dbReference>
<keyword evidence="6 10" id="KW-1133">Transmembrane helix</keyword>
<keyword evidence="7 10" id="KW-0496">Mitochondrion</keyword>
<dbReference type="SUPFAM" id="SSF103506">
    <property type="entry name" value="Mitochondrial carrier"/>
    <property type="match status" value="1"/>
</dbReference>
<dbReference type="PANTHER" id="PTHR46181:SF3">
    <property type="entry name" value="MITOCHONDRIAL GLYCINE TRANSPORTER"/>
    <property type="match status" value="1"/>
</dbReference>
<dbReference type="HOGENOM" id="CLU_015166_0_3_1"/>
<dbReference type="PROSITE" id="PS50920">
    <property type="entry name" value="SOLCAR"/>
    <property type="match status" value="3"/>
</dbReference>
<gene>
    <name evidence="12" type="ORF">X797_005718</name>
</gene>
<feature type="repeat" description="Solcar" evidence="11">
    <location>
        <begin position="26"/>
        <end position="109"/>
    </location>
</feature>
<dbReference type="Gene3D" id="1.50.40.10">
    <property type="entry name" value="Mitochondrial carrier domain"/>
    <property type="match status" value="1"/>
</dbReference>
<comment type="function">
    <text evidence="10">Mitochondrial glycine transporter that imports glycine into the mitochondrial matrix. Plays an important role in providing glycine for the first enzymatic step in heme biosynthesis, the condensation of glycine with succinyl-CoA to produce 5-aminolevulinate (ALA) in the miochondrial matrix.</text>
</comment>
<dbReference type="GO" id="GO:1904983">
    <property type="term" value="P:glycine import into mitochondrion"/>
    <property type="evidence" value="ECO:0007669"/>
    <property type="project" value="UniProtKB-UniRule"/>
</dbReference>
<evidence type="ECO:0000256" key="7">
    <source>
        <dbReference type="ARBA" id="ARBA00023128"/>
    </source>
</evidence>